<dbReference type="Proteomes" id="UP001526446">
    <property type="component" value="Unassembled WGS sequence"/>
</dbReference>
<dbReference type="EMBL" id="JAPIUX010000024">
    <property type="protein sequence ID" value="MCX2562154.1"/>
    <property type="molecule type" value="Genomic_DNA"/>
</dbReference>
<sequence>MNGLAGGVFGVVSRVLGSLTPAIPTTLLAQEGTTVLPDGTVAPHYTNVLLRIMVQAASSADLSQVAGLSQSTETRVVYLPAEIKGVDRAHQFGGDLLVFEGSEWLVTGQLETWGGGRWSKLLVTRQCPSAPRP</sequence>
<reference evidence="1 2" key="1">
    <citation type="submission" date="2022-11" db="EMBL/GenBank/DDBJ databases">
        <title>Genome sequencing of Acetobacter type strain.</title>
        <authorList>
            <person name="Heo J."/>
            <person name="Lee D."/>
            <person name="Han B.-H."/>
            <person name="Hong S.-B."/>
            <person name="Kwon S.-W."/>
        </authorList>
    </citation>
    <scope>NUCLEOTIDE SEQUENCE [LARGE SCALE GENOMIC DNA]</scope>
    <source>
        <strain evidence="1 2">KACC 21251</strain>
    </source>
</reference>
<evidence type="ECO:0008006" key="3">
    <source>
        <dbReference type="Google" id="ProtNLM"/>
    </source>
</evidence>
<organism evidence="1 2">
    <name type="scientific">Acetobacter farinalis</name>
    <dbReference type="NCBI Taxonomy" id="1260984"/>
    <lineage>
        <taxon>Bacteria</taxon>
        <taxon>Pseudomonadati</taxon>
        <taxon>Pseudomonadota</taxon>
        <taxon>Alphaproteobacteria</taxon>
        <taxon>Acetobacterales</taxon>
        <taxon>Acetobacteraceae</taxon>
        <taxon>Acetobacter</taxon>
    </lineage>
</organism>
<keyword evidence="2" id="KW-1185">Reference proteome</keyword>
<evidence type="ECO:0000313" key="1">
    <source>
        <dbReference type="EMBL" id="MCX2562154.1"/>
    </source>
</evidence>
<dbReference type="RefSeq" id="WP_166123336.1">
    <property type="nucleotide sequence ID" value="NZ_JAPIUX010000024.1"/>
</dbReference>
<accession>A0ABT3QA86</accession>
<name>A0ABT3QA86_9PROT</name>
<proteinExistence type="predicted"/>
<protein>
    <recommendedName>
        <fullName evidence="3">Head-to-tail stopper</fullName>
    </recommendedName>
</protein>
<comment type="caution">
    <text evidence="1">The sequence shown here is derived from an EMBL/GenBank/DDBJ whole genome shotgun (WGS) entry which is preliminary data.</text>
</comment>
<gene>
    <name evidence="1" type="ORF">OQ252_12210</name>
</gene>
<evidence type="ECO:0000313" key="2">
    <source>
        <dbReference type="Proteomes" id="UP001526446"/>
    </source>
</evidence>